<proteinExistence type="predicted"/>
<reference evidence="1 2" key="1">
    <citation type="submission" date="2020-08" db="EMBL/GenBank/DDBJ databases">
        <title>Sequencing the genomes of 1000 actinobacteria strains.</title>
        <authorList>
            <person name="Klenk H.-P."/>
        </authorList>
    </citation>
    <scope>NUCLEOTIDE SEQUENCE [LARGE SCALE GENOMIC DNA]</scope>
    <source>
        <strain evidence="1 2">DSM 102030</strain>
    </source>
</reference>
<evidence type="ECO:0000313" key="1">
    <source>
        <dbReference type="EMBL" id="MBB4933626.1"/>
    </source>
</evidence>
<evidence type="ECO:0000313" key="2">
    <source>
        <dbReference type="Proteomes" id="UP000523007"/>
    </source>
</evidence>
<comment type="caution">
    <text evidence="1">The sequence shown here is derived from an EMBL/GenBank/DDBJ whole genome shotgun (WGS) entry which is preliminary data.</text>
</comment>
<organism evidence="1 2">
    <name type="scientific">Lipingzhangella halophila</name>
    <dbReference type="NCBI Taxonomy" id="1783352"/>
    <lineage>
        <taxon>Bacteria</taxon>
        <taxon>Bacillati</taxon>
        <taxon>Actinomycetota</taxon>
        <taxon>Actinomycetes</taxon>
        <taxon>Streptosporangiales</taxon>
        <taxon>Nocardiopsidaceae</taxon>
        <taxon>Lipingzhangella</taxon>
    </lineage>
</organism>
<dbReference type="RefSeq" id="WP_184581209.1">
    <property type="nucleotide sequence ID" value="NZ_JACHJT010000001.1"/>
</dbReference>
<dbReference type="Proteomes" id="UP000523007">
    <property type="component" value="Unassembled WGS sequence"/>
</dbReference>
<protein>
    <submittedName>
        <fullName evidence="1">Uncharacterized protein</fullName>
    </submittedName>
</protein>
<gene>
    <name evidence="1" type="ORF">F4561_004446</name>
</gene>
<sequence>MSRDERDEWLGSFLTQMEVSRLESVSVLVSSRRALGLVALLESWHSHVVRISGELDLPGSDRTAWGAYDLIAALALRSLLARGLENAEPSSLGGFKRALNDVDSRFREFTEYDESGVVRRIDSEGRPSDEWWWDRIPSSGPIRREIEQINHSSDSGHD</sequence>
<keyword evidence="2" id="KW-1185">Reference proteome</keyword>
<accession>A0A7W7RLE3</accession>
<dbReference type="AlphaFoldDB" id="A0A7W7RLE3"/>
<name>A0A7W7RLE3_9ACTN</name>
<dbReference type="EMBL" id="JACHJT010000001">
    <property type="protein sequence ID" value="MBB4933626.1"/>
    <property type="molecule type" value="Genomic_DNA"/>
</dbReference>